<dbReference type="EMBL" id="QWKP01000157">
    <property type="protein sequence ID" value="RHA43527.1"/>
    <property type="molecule type" value="Genomic_DNA"/>
</dbReference>
<reference evidence="2 3" key="1">
    <citation type="submission" date="2018-08" db="EMBL/GenBank/DDBJ databases">
        <title>Cellulomonas rhizosphaerae sp. nov., a novel actinomycete isolated from soil.</title>
        <authorList>
            <person name="Tian Y."/>
        </authorList>
    </citation>
    <scope>NUCLEOTIDE SEQUENCE [LARGE SCALE GENOMIC DNA]</scope>
    <source>
        <strain evidence="2 3">NEAU-TCZ24</strain>
    </source>
</reference>
<protein>
    <submittedName>
        <fullName evidence="2">DUF222 domain-containing protein</fullName>
    </submittedName>
</protein>
<dbReference type="OrthoDB" id="5176970at2"/>
<evidence type="ECO:0000313" key="3">
    <source>
        <dbReference type="Proteomes" id="UP000283374"/>
    </source>
</evidence>
<dbReference type="AlphaFoldDB" id="A0A413RNI5"/>
<evidence type="ECO:0000259" key="1">
    <source>
        <dbReference type="Pfam" id="PF02720"/>
    </source>
</evidence>
<gene>
    <name evidence="2" type="ORF">D1825_05855</name>
</gene>
<dbReference type="RefSeq" id="WP_118766512.1">
    <property type="nucleotide sequence ID" value="NZ_QWKP01000157.1"/>
</dbReference>
<comment type="caution">
    <text evidence="2">The sequence shown here is derived from an EMBL/GenBank/DDBJ whole genome shotgun (WGS) entry which is preliminary data.</text>
</comment>
<organism evidence="2 3">
    <name type="scientific">Cellulomonas rhizosphaerae</name>
    <dbReference type="NCBI Taxonomy" id="2293719"/>
    <lineage>
        <taxon>Bacteria</taxon>
        <taxon>Bacillati</taxon>
        <taxon>Actinomycetota</taxon>
        <taxon>Actinomycetes</taxon>
        <taxon>Micrococcales</taxon>
        <taxon>Cellulomonadaceae</taxon>
        <taxon>Cellulomonas</taxon>
    </lineage>
</organism>
<evidence type="ECO:0000313" key="2">
    <source>
        <dbReference type="EMBL" id="RHA43527.1"/>
    </source>
</evidence>
<dbReference type="Proteomes" id="UP000283374">
    <property type="component" value="Unassembled WGS sequence"/>
</dbReference>
<proteinExistence type="predicted"/>
<name>A0A413RNI5_9CELL</name>
<accession>A0A413RNI5</accession>
<dbReference type="Pfam" id="PF02720">
    <property type="entry name" value="DUF222"/>
    <property type="match status" value="1"/>
</dbReference>
<sequence length="215" mass="22888">MGIERSELIATIRACVDQLADLPVDDLAGRDAAEQLLELDCLAGRITGLTAQVVRVVELDGWWGLGGARSLSSWLAVSGHMTHVRARSLVRLGRSFAAELAATGQAVVQGDLPLDHAQALARHATTSQARRDALEDAESDCGEDFLIGHGQSLGADAFSSLVKRWAVAADPDSDERGYVAASEREFVTLAETTGGMFVRGFLTMEHGACLRSALE</sequence>
<dbReference type="InterPro" id="IPR003870">
    <property type="entry name" value="DUF222"/>
</dbReference>
<feature type="domain" description="DUF222" evidence="1">
    <location>
        <begin position="35"/>
        <end position="214"/>
    </location>
</feature>
<keyword evidence="3" id="KW-1185">Reference proteome</keyword>
<feature type="non-terminal residue" evidence="2">
    <location>
        <position position="215"/>
    </location>
</feature>